<feature type="compositionally biased region" description="Pro residues" evidence="1">
    <location>
        <begin position="53"/>
        <end position="70"/>
    </location>
</feature>
<proteinExistence type="predicted"/>
<feature type="region of interest" description="Disordered" evidence="1">
    <location>
        <begin position="48"/>
        <end position="91"/>
    </location>
</feature>
<dbReference type="EMBL" id="JAZHXI010000014">
    <property type="protein sequence ID" value="KAL2064345.1"/>
    <property type="molecule type" value="Genomic_DNA"/>
</dbReference>
<accession>A0ABR4C3W1</accession>
<name>A0ABR4C3W1_9HELO</name>
<reference evidence="2 3" key="1">
    <citation type="journal article" date="2024" name="Commun. Biol.">
        <title>Comparative genomic analysis of thermophilic fungi reveals convergent evolutionary adaptations and gene losses.</title>
        <authorList>
            <person name="Steindorff A.S."/>
            <person name="Aguilar-Pontes M.V."/>
            <person name="Robinson A.J."/>
            <person name="Andreopoulos B."/>
            <person name="LaButti K."/>
            <person name="Kuo A."/>
            <person name="Mondo S."/>
            <person name="Riley R."/>
            <person name="Otillar R."/>
            <person name="Haridas S."/>
            <person name="Lipzen A."/>
            <person name="Grimwood J."/>
            <person name="Schmutz J."/>
            <person name="Clum A."/>
            <person name="Reid I.D."/>
            <person name="Moisan M.C."/>
            <person name="Butler G."/>
            <person name="Nguyen T.T.M."/>
            <person name="Dewar K."/>
            <person name="Conant G."/>
            <person name="Drula E."/>
            <person name="Henrissat B."/>
            <person name="Hansel C."/>
            <person name="Singer S."/>
            <person name="Hutchinson M.I."/>
            <person name="de Vries R.P."/>
            <person name="Natvig D.O."/>
            <person name="Powell A.J."/>
            <person name="Tsang A."/>
            <person name="Grigoriev I.V."/>
        </authorList>
    </citation>
    <scope>NUCLEOTIDE SEQUENCE [LARGE SCALE GENOMIC DNA]</scope>
    <source>
        <strain evidence="2 3">CBS 494.80</strain>
    </source>
</reference>
<comment type="caution">
    <text evidence="2">The sequence shown here is derived from an EMBL/GenBank/DDBJ whole genome shotgun (WGS) entry which is preliminary data.</text>
</comment>
<evidence type="ECO:0000313" key="2">
    <source>
        <dbReference type="EMBL" id="KAL2064345.1"/>
    </source>
</evidence>
<protein>
    <submittedName>
        <fullName evidence="2">Uncharacterized protein</fullName>
    </submittedName>
</protein>
<evidence type="ECO:0000256" key="1">
    <source>
        <dbReference type="SAM" id="MobiDB-lite"/>
    </source>
</evidence>
<dbReference type="Proteomes" id="UP001595075">
    <property type="component" value="Unassembled WGS sequence"/>
</dbReference>
<keyword evidence="3" id="KW-1185">Reference proteome</keyword>
<organism evidence="2 3">
    <name type="scientific">Oculimacula yallundae</name>
    <dbReference type="NCBI Taxonomy" id="86028"/>
    <lineage>
        <taxon>Eukaryota</taxon>
        <taxon>Fungi</taxon>
        <taxon>Dikarya</taxon>
        <taxon>Ascomycota</taxon>
        <taxon>Pezizomycotina</taxon>
        <taxon>Leotiomycetes</taxon>
        <taxon>Helotiales</taxon>
        <taxon>Ploettnerulaceae</taxon>
        <taxon>Oculimacula</taxon>
    </lineage>
</organism>
<evidence type="ECO:0000313" key="3">
    <source>
        <dbReference type="Proteomes" id="UP001595075"/>
    </source>
</evidence>
<gene>
    <name evidence="2" type="ORF">VTL71DRAFT_4839</name>
</gene>
<sequence length="91" mass="9929">MATSQTSIRIAQVFGLGGAAWLSGNIFSLSLLAVPGLQNSYSHIQTQQKPKIHLPPLPPLPHKISHPPPSLSSGTKSTSWEKHRTQLFPPW</sequence>